<protein>
    <submittedName>
        <fullName evidence="1">Uncharacterized protein</fullName>
    </submittedName>
</protein>
<organism evidence="1 2">
    <name type="scientific">Panacibacter microcysteis</name>
    <dbReference type="NCBI Taxonomy" id="2793269"/>
    <lineage>
        <taxon>Bacteria</taxon>
        <taxon>Pseudomonadati</taxon>
        <taxon>Bacteroidota</taxon>
        <taxon>Chitinophagia</taxon>
        <taxon>Chitinophagales</taxon>
        <taxon>Chitinophagaceae</taxon>
        <taxon>Panacibacter</taxon>
    </lineage>
</organism>
<reference evidence="1" key="1">
    <citation type="submission" date="2020-11" db="EMBL/GenBank/DDBJ databases">
        <title>Bacterial whole genome sequence for Panacibacter sp. DH6.</title>
        <authorList>
            <person name="Le V."/>
            <person name="Ko S."/>
            <person name="Ahn C.-Y."/>
            <person name="Oh H.-M."/>
        </authorList>
    </citation>
    <scope>NUCLEOTIDE SEQUENCE</scope>
    <source>
        <strain evidence="1">DH6</strain>
    </source>
</reference>
<name>A0A931ME40_9BACT</name>
<sequence>METTKQKLMLALVAVIVLFSVSWIKNENKKTDTPGSAYDAISSTAQNLALETFSKDFYDEEAIFNFAGKRKRVPPADDVMVQRIPGDNLHLLVMAVYPYGKFHEPFVKINNAGEEVTLTDDGKGVDKVAGDGIYTAKIFTDVKEFRKQAIAMLKETIKNNWEPLFTDRELNYSTLCEQNPFSEAKFDGNEAVSIGNLTAAEAGTVKALDKVRANSIFLTDLSVVENPTRTWNSCAQTGNVDGPWTFKTLMKNLATQTPSQPATDQRVSDFVKGWLNNWAVQKIINEDTVAARTLVNDKILNPWLAKSLAAGNPSGFLDMRFAPFKLTAIVNRFDLRERARGIPAGEGRFIFCLVNADCNAAENFNIIFEYGIPKPDVCDSLRSWAKKWYDLKDLTLGSEEYLNALQAITNQFTLCGSNPARTNQSSLNSIRSNERALANTNPPRWELREFGLNGTGLALTQRAVAQVPADRYNAQVDNAEVRRMAKFVNENSAGINIDDYDVPAIYDGFPLLGGKSTILDTPVGQPTRPYHWDGTEGDPQADAFIDLTITRHIFSRNACSGCHAGEVQTFFTHVDPVFFGTKATLSGFLTGTAGRGGAVDADGIPDNDKFKVKDAAARGNGTERFHVFNDIKRRATDLKQVATSTCGTAFSLRDELMFHPVGAVH</sequence>
<evidence type="ECO:0000313" key="1">
    <source>
        <dbReference type="EMBL" id="MBG9378713.1"/>
    </source>
</evidence>
<gene>
    <name evidence="1" type="ORF">I5907_20950</name>
</gene>
<dbReference type="RefSeq" id="WP_196992807.1">
    <property type="nucleotide sequence ID" value="NZ_JADWYR010000003.1"/>
</dbReference>
<dbReference type="EMBL" id="JADWYR010000003">
    <property type="protein sequence ID" value="MBG9378713.1"/>
    <property type="molecule type" value="Genomic_DNA"/>
</dbReference>
<keyword evidence="2" id="KW-1185">Reference proteome</keyword>
<dbReference type="AlphaFoldDB" id="A0A931ME40"/>
<dbReference type="Proteomes" id="UP000628448">
    <property type="component" value="Unassembled WGS sequence"/>
</dbReference>
<accession>A0A931ME40</accession>
<evidence type="ECO:0000313" key="2">
    <source>
        <dbReference type="Proteomes" id="UP000628448"/>
    </source>
</evidence>
<comment type="caution">
    <text evidence="1">The sequence shown here is derived from an EMBL/GenBank/DDBJ whole genome shotgun (WGS) entry which is preliminary data.</text>
</comment>
<dbReference type="NCBIfam" id="NF041940">
    <property type="entry name" value="choice_anch_X"/>
    <property type="match status" value="1"/>
</dbReference>
<proteinExistence type="predicted"/>